<protein>
    <recommendedName>
        <fullName evidence="2">DUF3872 domain-containing protein</fullName>
    </recommendedName>
</protein>
<feature type="non-terminal residue" evidence="1">
    <location>
        <position position="77"/>
    </location>
</feature>
<dbReference type="AlphaFoldDB" id="A0A5J4QNA0"/>
<proteinExistence type="predicted"/>
<sequence length="77" mass="9259">MRKIRKFLGIPAWLAEIMLLTLACSDDLDIRTRYLFDLETMPVQKRIIENETAEIRCQLVKEGNYQDTKFFIRYFQP</sequence>
<dbReference type="InterPro" id="IPR038707">
    <property type="entry name" value="TraQ_sf"/>
</dbReference>
<dbReference type="Gene3D" id="2.60.40.2410">
    <property type="entry name" value="Uncharacterised protein PF12988, DUF3872"/>
    <property type="match status" value="1"/>
</dbReference>
<comment type="caution">
    <text evidence="1">The sequence shown here is derived from an EMBL/GenBank/DDBJ whole genome shotgun (WGS) entry which is preliminary data.</text>
</comment>
<organism evidence="1">
    <name type="scientific">termite gut metagenome</name>
    <dbReference type="NCBI Taxonomy" id="433724"/>
    <lineage>
        <taxon>unclassified sequences</taxon>
        <taxon>metagenomes</taxon>
        <taxon>organismal metagenomes</taxon>
    </lineage>
</organism>
<name>A0A5J4QNA0_9ZZZZ</name>
<evidence type="ECO:0000313" key="1">
    <source>
        <dbReference type="EMBL" id="KAA6322599.1"/>
    </source>
</evidence>
<accession>A0A5J4QNA0</accession>
<dbReference type="Pfam" id="PF12988">
    <property type="entry name" value="TraQ_transposon"/>
    <property type="match status" value="1"/>
</dbReference>
<gene>
    <name evidence="1" type="ORF">EZS27_027878</name>
</gene>
<evidence type="ECO:0008006" key="2">
    <source>
        <dbReference type="Google" id="ProtNLM"/>
    </source>
</evidence>
<reference evidence="1" key="1">
    <citation type="submission" date="2019-03" db="EMBL/GenBank/DDBJ databases">
        <title>Single cell metagenomics reveals metabolic interactions within the superorganism composed of flagellate Streblomastix strix and complex community of Bacteroidetes bacteria on its surface.</title>
        <authorList>
            <person name="Treitli S.C."/>
            <person name="Kolisko M."/>
            <person name="Husnik F."/>
            <person name="Keeling P."/>
            <person name="Hampl V."/>
        </authorList>
    </citation>
    <scope>NUCLEOTIDE SEQUENCE</scope>
    <source>
        <strain evidence="1">STM</strain>
    </source>
</reference>
<dbReference type="EMBL" id="SNRY01003007">
    <property type="protein sequence ID" value="KAA6322599.1"/>
    <property type="molecule type" value="Genomic_DNA"/>
</dbReference>
<dbReference type="InterPro" id="IPR024355">
    <property type="entry name" value="TraQ_bacteroidetes"/>
</dbReference>